<evidence type="ECO:0000256" key="1">
    <source>
        <dbReference type="ARBA" id="ARBA00008336"/>
    </source>
</evidence>
<organism evidence="5 6">
    <name type="scientific">Ladona fulva</name>
    <name type="common">Scarce chaser dragonfly</name>
    <name type="synonym">Libellula fulva</name>
    <dbReference type="NCBI Taxonomy" id="123851"/>
    <lineage>
        <taxon>Eukaryota</taxon>
        <taxon>Metazoa</taxon>
        <taxon>Ecdysozoa</taxon>
        <taxon>Arthropoda</taxon>
        <taxon>Hexapoda</taxon>
        <taxon>Insecta</taxon>
        <taxon>Pterygota</taxon>
        <taxon>Palaeoptera</taxon>
        <taxon>Odonata</taxon>
        <taxon>Epiprocta</taxon>
        <taxon>Anisoptera</taxon>
        <taxon>Libelluloidea</taxon>
        <taxon>Libellulidae</taxon>
        <taxon>Ladona</taxon>
    </lineage>
</organism>
<feature type="compositionally biased region" description="Basic residues" evidence="3">
    <location>
        <begin position="92"/>
        <end position="107"/>
    </location>
</feature>
<feature type="compositionally biased region" description="Basic residues" evidence="3">
    <location>
        <begin position="163"/>
        <end position="172"/>
    </location>
</feature>
<evidence type="ECO:0000256" key="3">
    <source>
        <dbReference type="SAM" id="MobiDB-lite"/>
    </source>
</evidence>
<reference evidence="5" key="1">
    <citation type="submission" date="2013-04" db="EMBL/GenBank/DDBJ databases">
        <authorList>
            <person name="Qu J."/>
            <person name="Murali S.C."/>
            <person name="Bandaranaike D."/>
            <person name="Bellair M."/>
            <person name="Blankenburg K."/>
            <person name="Chao H."/>
            <person name="Dinh H."/>
            <person name="Doddapaneni H."/>
            <person name="Downs B."/>
            <person name="Dugan-Rocha S."/>
            <person name="Elkadiri S."/>
            <person name="Gnanaolivu R.D."/>
            <person name="Hernandez B."/>
            <person name="Javaid M."/>
            <person name="Jayaseelan J.C."/>
            <person name="Lee S."/>
            <person name="Li M."/>
            <person name="Ming W."/>
            <person name="Munidasa M."/>
            <person name="Muniz J."/>
            <person name="Nguyen L."/>
            <person name="Ongeri F."/>
            <person name="Osuji N."/>
            <person name="Pu L.-L."/>
            <person name="Puazo M."/>
            <person name="Qu C."/>
            <person name="Quiroz J."/>
            <person name="Raj R."/>
            <person name="Weissenberger G."/>
            <person name="Xin Y."/>
            <person name="Zou X."/>
            <person name="Han Y."/>
            <person name="Richards S."/>
            <person name="Worley K."/>
            <person name="Muzny D."/>
            <person name="Gibbs R."/>
        </authorList>
    </citation>
    <scope>NUCLEOTIDE SEQUENCE</scope>
    <source>
        <strain evidence="5">Sampled in the wild</strain>
    </source>
</reference>
<dbReference type="AlphaFoldDB" id="A0A8K0K439"/>
<dbReference type="EMBL" id="KZ308352">
    <property type="protein sequence ID" value="KAG8227965.1"/>
    <property type="molecule type" value="Genomic_DNA"/>
</dbReference>
<gene>
    <name evidence="5" type="ORF">J437_LFUL007516</name>
</gene>
<comment type="caution">
    <text evidence="5">The sequence shown here is derived from an EMBL/GenBank/DDBJ whole genome shotgun (WGS) entry which is preliminary data.</text>
</comment>
<reference evidence="5" key="2">
    <citation type="submission" date="2017-10" db="EMBL/GenBank/DDBJ databases">
        <title>Ladona fulva Genome sequencing and assembly.</title>
        <authorList>
            <person name="Murali S."/>
            <person name="Richards S."/>
            <person name="Bandaranaike D."/>
            <person name="Bellair M."/>
            <person name="Blankenburg K."/>
            <person name="Chao H."/>
            <person name="Dinh H."/>
            <person name="Doddapaneni H."/>
            <person name="Dugan-Rocha S."/>
            <person name="Elkadiri S."/>
            <person name="Gnanaolivu R."/>
            <person name="Hernandez B."/>
            <person name="Skinner E."/>
            <person name="Javaid M."/>
            <person name="Lee S."/>
            <person name="Li M."/>
            <person name="Ming W."/>
            <person name="Munidasa M."/>
            <person name="Muniz J."/>
            <person name="Nguyen L."/>
            <person name="Hughes D."/>
            <person name="Osuji N."/>
            <person name="Pu L.-L."/>
            <person name="Puazo M."/>
            <person name="Qu C."/>
            <person name="Quiroz J."/>
            <person name="Raj R."/>
            <person name="Weissenberger G."/>
            <person name="Xin Y."/>
            <person name="Zou X."/>
            <person name="Han Y."/>
            <person name="Worley K."/>
            <person name="Muzny D."/>
            <person name="Gibbs R."/>
        </authorList>
    </citation>
    <scope>NUCLEOTIDE SEQUENCE</scope>
    <source>
        <strain evidence="5">Sampled in the wild</strain>
    </source>
</reference>
<feature type="region of interest" description="Disordered" evidence="3">
    <location>
        <begin position="84"/>
        <end position="195"/>
    </location>
</feature>
<accession>A0A8K0K439</accession>
<protein>
    <recommendedName>
        <fullName evidence="4">UPF0547 domain-containing protein</fullName>
    </recommendedName>
</protein>
<feature type="domain" description="UPF0547" evidence="4">
    <location>
        <begin position="9"/>
        <end position="31"/>
    </location>
</feature>
<dbReference type="OrthoDB" id="5981040at2759"/>
<evidence type="ECO:0000313" key="6">
    <source>
        <dbReference type="Proteomes" id="UP000792457"/>
    </source>
</evidence>
<dbReference type="PANTHER" id="PTHR31101">
    <property type="entry name" value="UPF0547 PROTEIN C16ORF87"/>
    <property type="match status" value="1"/>
</dbReference>
<feature type="compositionally biased region" description="Gly residues" evidence="3">
    <location>
        <begin position="173"/>
        <end position="187"/>
    </location>
</feature>
<dbReference type="Pfam" id="PF10571">
    <property type="entry name" value="UPF0547"/>
    <property type="match status" value="1"/>
</dbReference>
<name>A0A8K0K439_LADFU</name>
<dbReference type="Proteomes" id="UP000792457">
    <property type="component" value="Unassembled WGS sequence"/>
</dbReference>
<sequence length="227" mass="24430">MPKNKMITKSCPKCEQQLPVACKACRCGHNFFNARRGSSSAIRAAVPLEDGAGGSAEGTGDDDGVVKRRRTERVRRVKPNYYDALEYDNQMKKAKQVRTNPPRHHKNSSSTFKGEDDDEEGGGGEEDDEEVGEEEEDEDSGPITRGGRGDGRARLTRGGGQAGKRRRRRKGGGGRGGGRGGGTGVGIGVEEEEEEDLMAGITPEKGLLYSAVLAEINRKIIAAGWRA</sequence>
<dbReference type="InterPro" id="IPR018886">
    <property type="entry name" value="UPF0547"/>
</dbReference>
<evidence type="ECO:0000256" key="2">
    <source>
        <dbReference type="ARBA" id="ARBA00023054"/>
    </source>
</evidence>
<feature type="region of interest" description="Disordered" evidence="3">
    <location>
        <begin position="50"/>
        <end position="72"/>
    </location>
</feature>
<proteinExistence type="inferred from homology"/>
<feature type="compositionally biased region" description="Acidic residues" evidence="3">
    <location>
        <begin position="115"/>
        <end position="140"/>
    </location>
</feature>
<evidence type="ECO:0000313" key="5">
    <source>
        <dbReference type="EMBL" id="KAG8227965.1"/>
    </source>
</evidence>
<evidence type="ECO:0000259" key="4">
    <source>
        <dbReference type="Pfam" id="PF10571"/>
    </source>
</evidence>
<keyword evidence="2" id="KW-0175">Coiled coil</keyword>
<dbReference type="InterPro" id="IPR040246">
    <property type="entry name" value="C16orf87-like"/>
</dbReference>
<keyword evidence="6" id="KW-1185">Reference proteome</keyword>
<comment type="similarity">
    <text evidence="1">Belongs to the UPF0547 family.</text>
</comment>